<feature type="region of interest" description="Disordered" evidence="1">
    <location>
        <begin position="118"/>
        <end position="143"/>
    </location>
</feature>
<evidence type="ECO:0000256" key="1">
    <source>
        <dbReference type="SAM" id="MobiDB-lite"/>
    </source>
</evidence>
<reference evidence="2" key="1">
    <citation type="submission" date="2022-12" db="EMBL/GenBank/DDBJ databases">
        <title>Chromosome-level genome assembly of the bean flower thrips Megalurothrips usitatus.</title>
        <authorList>
            <person name="Ma L."/>
            <person name="Liu Q."/>
            <person name="Li H."/>
            <person name="Cai W."/>
        </authorList>
    </citation>
    <scope>NUCLEOTIDE SEQUENCE</scope>
    <source>
        <strain evidence="2">Cailab_2022a</strain>
    </source>
</reference>
<gene>
    <name evidence="2" type="ORF">ONE63_002899</name>
</gene>
<evidence type="ECO:0000313" key="2">
    <source>
        <dbReference type="EMBL" id="KAJ1521211.1"/>
    </source>
</evidence>
<proteinExistence type="predicted"/>
<comment type="caution">
    <text evidence="2">The sequence shown here is derived from an EMBL/GenBank/DDBJ whole genome shotgun (WGS) entry which is preliminary data.</text>
</comment>
<protein>
    <submittedName>
        <fullName evidence="2">Uncharacterized protein</fullName>
    </submittedName>
</protein>
<name>A0AAV7XC97_9NEOP</name>
<dbReference type="EMBL" id="JAPTSV010000013">
    <property type="protein sequence ID" value="KAJ1521211.1"/>
    <property type="molecule type" value="Genomic_DNA"/>
</dbReference>
<sequence length="169" mass="18491">MVWYKKVCREELLQLVLILGLLGVDRELYRRTNDFHPVGVGIDGGGVRFENAHFNNPFNNRIGRVHPKSLDSVLLSYERDILEDLNALGRYNRIEPLNHNVTAYVLNVDVGSVRLGSLGSSVGTEPEEPTPAPSGPSPPGSELTQEVSHCLFCVLSKAHLAASAPVCFG</sequence>
<keyword evidence="3" id="KW-1185">Reference proteome</keyword>
<accession>A0AAV7XC97</accession>
<dbReference type="AlphaFoldDB" id="A0AAV7XC97"/>
<organism evidence="2 3">
    <name type="scientific">Megalurothrips usitatus</name>
    <name type="common">bean blossom thrips</name>
    <dbReference type="NCBI Taxonomy" id="439358"/>
    <lineage>
        <taxon>Eukaryota</taxon>
        <taxon>Metazoa</taxon>
        <taxon>Ecdysozoa</taxon>
        <taxon>Arthropoda</taxon>
        <taxon>Hexapoda</taxon>
        <taxon>Insecta</taxon>
        <taxon>Pterygota</taxon>
        <taxon>Neoptera</taxon>
        <taxon>Paraneoptera</taxon>
        <taxon>Thysanoptera</taxon>
        <taxon>Terebrantia</taxon>
        <taxon>Thripoidea</taxon>
        <taxon>Thripidae</taxon>
        <taxon>Megalurothrips</taxon>
    </lineage>
</organism>
<feature type="compositionally biased region" description="Pro residues" evidence="1">
    <location>
        <begin position="129"/>
        <end position="139"/>
    </location>
</feature>
<dbReference type="Proteomes" id="UP001075354">
    <property type="component" value="Chromosome 13"/>
</dbReference>
<evidence type="ECO:0000313" key="3">
    <source>
        <dbReference type="Proteomes" id="UP001075354"/>
    </source>
</evidence>